<evidence type="ECO:0000313" key="4">
    <source>
        <dbReference type="Proteomes" id="UP000054771"/>
    </source>
</evidence>
<feature type="compositionally biased region" description="Basic and acidic residues" evidence="2">
    <location>
        <begin position="732"/>
        <end position="744"/>
    </location>
</feature>
<feature type="coiled-coil region" evidence="1">
    <location>
        <begin position="307"/>
        <end position="334"/>
    </location>
</feature>
<organism evidence="3 4">
    <name type="scientific">Aspergillus calidoustus</name>
    <dbReference type="NCBI Taxonomy" id="454130"/>
    <lineage>
        <taxon>Eukaryota</taxon>
        <taxon>Fungi</taxon>
        <taxon>Dikarya</taxon>
        <taxon>Ascomycota</taxon>
        <taxon>Pezizomycotina</taxon>
        <taxon>Eurotiomycetes</taxon>
        <taxon>Eurotiomycetidae</taxon>
        <taxon>Eurotiales</taxon>
        <taxon>Aspergillaceae</taxon>
        <taxon>Aspergillus</taxon>
        <taxon>Aspergillus subgen. Nidulantes</taxon>
    </lineage>
</organism>
<evidence type="ECO:0000313" key="3">
    <source>
        <dbReference type="EMBL" id="CEL09361.1"/>
    </source>
</evidence>
<reference evidence="4" key="1">
    <citation type="journal article" date="2016" name="Genome Announc.">
        <title>Draft genome sequences of fungus Aspergillus calidoustus.</title>
        <authorList>
            <person name="Horn F."/>
            <person name="Linde J."/>
            <person name="Mattern D.J."/>
            <person name="Walther G."/>
            <person name="Guthke R."/>
            <person name="Scherlach K."/>
            <person name="Martin K."/>
            <person name="Brakhage A.A."/>
            <person name="Petzke L."/>
            <person name="Valiante V."/>
        </authorList>
    </citation>
    <scope>NUCLEOTIDE SEQUENCE [LARGE SCALE GENOMIC DNA]</scope>
    <source>
        <strain evidence="4">SF006504</strain>
    </source>
</reference>
<feature type="region of interest" description="Disordered" evidence="2">
    <location>
        <begin position="732"/>
        <end position="777"/>
    </location>
</feature>
<name>A0A0U5GB27_ASPCI</name>
<sequence>MSGGIQYSHLNARGSVLSRVHYQSQKPLGIVDRPIEPQTIAHFLTFALGGADLPNGKKTSLELLKESDLELLHSSPETDDDPRPIIARVTGRIGSFEDSGRLCMVGKNIHAVKSRAWAGIVPLSEQRWKEKGLDKPENFDIAAQHLSSVIAAFEYLNTPKVMENMRDTFNLISAHWGEFDSMVHAQDASRRGVSTRKLWTEFMAAQFEMMTERAHRWVLLHANALRLPLQQQVLAHRPESLQQYDRTQWWITDRLHMLMELVSVADFTILMPMEGYDGYTSAHVPSEIPAALRSTKLAERRDAYGRRLKELSRRAQAEAEIERIQQAAGTYRTADPTSIARTSVMQIECQNRVRREVRGEPVEPIPREPWIVQDLRRLERPDNEQKAIGFVIYRLTYGQSEAEWAAFRKKLDEHMADWGRGQTGSSALKPFLRLHWRDGKELGIAEDDITAARKHYDEHYEDPLPINLVDTPGKRAFLAIDSASYASYTGNTYTAATDLVLPGDHTGFVLTVDGNYNEEKGGAHYRPDESPGYMGHMRMLGSLIWGDLYAMLSSQSAILEDLWPLATEHTNQVYVGPTVPLQIKGWRIQNGIRGMLMRTVSEYAKAKAEGRPWPLSSGSTSTTAPAPASASPPTPVSQPTRPAQPSNPTAPPPETTPDPARNASALENDMRTFMLFGFTRWLRDRGQQREAIMAEELMRVPAGQTPDLDNVHRRMVLEGVLDEDDLRDAARRRANGEDGGRNRDGNGSSNGNGNGNGDRNGDGNGNGNTPFDGCPTQ</sequence>
<feature type="compositionally biased region" description="Low complexity" evidence="2">
    <location>
        <begin position="637"/>
        <end position="647"/>
    </location>
</feature>
<dbReference type="OrthoDB" id="3437405at2759"/>
<accession>A0A0U5GB27</accession>
<keyword evidence="1" id="KW-0175">Coiled coil</keyword>
<feature type="compositionally biased region" description="Low complexity" evidence="2">
    <location>
        <begin position="614"/>
        <end position="629"/>
    </location>
</feature>
<feature type="region of interest" description="Disordered" evidence="2">
    <location>
        <begin position="609"/>
        <end position="662"/>
    </location>
</feature>
<feature type="compositionally biased region" description="Gly residues" evidence="2">
    <location>
        <begin position="748"/>
        <end position="766"/>
    </location>
</feature>
<dbReference type="AlphaFoldDB" id="A0A0U5GB27"/>
<keyword evidence="4" id="KW-1185">Reference proteome</keyword>
<evidence type="ECO:0000256" key="1">
    <source>
        <dbReference type="SAM" id="Coils"/>
    </source>
</evidence>
<dbReference type="OMA" id="AMKSRLW"/>
<evidence type="ECO:0000256" key="2">
    <source>
        <dbReference type="SAM" id="MobiDB-lite"/>
    </source>
</evidence>
<dbReference type="Proteomes" id="UP000054771">
    <property type="component" value="Unassembled WGS sequence"/>
</dbReference>
<gene>
    <name evidence="3" type="ORF">ASPCAL12498</name>
</gene>
<dbReference type="EMBL" id="CDMC01000014">
    <property type="protein sequence ID" value="CEL09361.1"/>
    <property type="molecule type" value="Genomic_DNA"/>
</dbReference>
<proteinExistence type="predicted"/>
<protein>
    <submittedName>
        <fullName evidence="3">Uncharacterized protein</fullName>
    </submittedName>
</protein>